<keyword evidence="1" id="KW-0732">Signal</keyword>
<dbReference type="RefSeq" id="WP_263361362.1">
    <property type="nucleotide sequence ID" value="NZ_OX336425.1"/>
</dbReference>
<evidence type="ECO:0000256" key="1">
    <source>
        <dbReference type="SAM" id="SignalP"/>
    </source>
</evidence>
<gene>
    <name evidence="2" type="ORF">TRV642_4094</name>
</gene>
<proteinExistence type="predicted"/>
<protein>
    <recommendedName>
        <fullName evidence="4">DUF4468 domain-containing protein</fullName>
    </recommendedName>
</protein>
<dbReference type="EMBL" id="OX336425">
    <property type="protein sequence ID" value="CAI2768801.1"/>
    <property type="molecule type" value="Genomic_DNA"/>
</dbReference>
<reference evidence="2" key="1">
    <citation type="submission" date="2022-09" db="EMBL/GenBank/DDBJ databases">
        <authorList>
            <person name="Duchaud E."/>
        </authorList>
    </citation>
    <scope>NUCLEOTIDE SEQUENCE</scope>
    <source>
        <strain evidence="2">TRV642</strain>
    </source>
</reference>
<dbReference type="Proteomes" id="UP001152749">
    <property type="component" value="Chromosome"/>
</dbReference>
<evidence type="ECO:0000313" key="3">
    <source>
        <dbReference type="Proteomes" id="UP001152749"/>
    </source>
</evidence>
<feature type="signal peptide" evidence="1">
    <location>
        <begin position="1"/>
        <end position="19"/>
    </location>
</feature>
<sequence>MRKQIMTIALVLISVVNHAQNFKVKGSKIVIDDQAIALIDNKKALYTISSLDKTHKMTVEVKQVVYDNGAFDYWYEITDAATNKKTEIPYVKSPNGSSFGYEKNLVANLIESPRPLLSAQGINESLLKEMTDTGTTKISEELELKKRKITEDYNNAIALYNKDKIAIDGVGNILKNNVLVGKISRRSTKDQIESTHVDYTVFDFNNIKVGEYYQQGGLNPNNNSYLIQELLTIDRKVFKIKLVGYSAAFPLSKDQNAVNIVATLLYNGYELGEQMKGIIQEQRMEDAQQTGKALDEAKSNSKNIYDVSGYLIDEKGQKREGTLNALFEDVTINKNSSNGITDITTYGKTVTLTYTNEKGKSKNESFKSKNGIRFCLNSGECYLGLKTIGNTMATAGSLNSLSFDFSSFYKILYEKDGYMVLVDPVLSSDFIIKIPTQEKGLYTNKSSNDKLKKNVIEYLKCDSFVFENYNFKTLEGLIKVLGDYENNCSK</sequence>
<accession>A0A9W4TIB6</accession>
<dbReference type="KEGG" id="fcs:TRV642_4094"/>
<evidence type="ECO:0000313" key="2">
    <source>
        <dbReference type="EMBL" id="CAI2768801.1"/>
    </source>
</evidence>
<evidence type="ECO:0008006" key="4">
    <source>
        <dbReference type="Google" id="ProtNLM"/>
    </source>
</evidence>
<organism evidence="2 3">
    <name type="scientific">Flavobacterium collinsii</name>
    <dbReference type="NCBI Taxonomy" id="1114861"/>
    <lineage>
        <taxon>Bacteria</taxon>
        <taxon>Pseudomonadati</taxon>
        <taxon>Bacteroidota</taxon>
        <taxon>Flavobacteriia</taxon>
        <taxon>Flavobacteriales</taxon>
        <taxon>Flavobacteriaceae</taxon>
        <taxon>Flavobacterium</taxon>
    </lineage>
</organism>
<name>A0A9W4TIB6_9FLAO</name>
<feature type="chain" id="PRO_5040968513" description="DUF4468 domain-containing protein" evidence="1">
    <location>
        <begin position="20"/>
        <end position="490"/>
    </location>
</feature>
<dbReference type="AlphaFoldDB" id="A0A9W4TIB6"/>